<dbReference type="EMBL" id="KV453912">
    <property type="protein sequence ID" value="ODV79466.1"/>
    <property type="molecule type" value="Genomic_DNA"/>
</dbReference>
<protein>
    <submittedName>
        <fullName evidence="1">Uncharacterized protein</fullName>
    </submittedName>
</protein>
<evidence type="ECO:0000313" key="2">
    <source>
        <dbReference type="Proteomes" id="UP000094285"/>
    </source>
</evidence>
<keyword evidence="2" id="KW-1185">Reference proteome</keyword>
<evidence type="ECO:0000313" key="1">
    <source>
        <dbReference type="EMBL" id="ODV79466.1"/>
    </source>
</evidence>
<gene>
    <name evidence="1" type="ORF">CANTADRAFT_26380</name>
</gene>
<dbReference type="Proteomes" id="UP000094285">
    <property type="component" value="Unassembled WGS sequence"/>
</dbReference>
<proteinExistence type="predicted"/>
<dbReference type="GeneID" id="30981882"/>
<sequence length="61" mass="6829">MKKGDSSENRVISGSGNYPCVVKNSANTDRKISITVGVGYRQRRDKLWKKLAIMLFSLCHA</sequence>
<dbReference type="AlphaFoldDB" id="A0A1E4SIX9"/>
<accession>A0A1E4SIX9</accession>
<name>A0A1E4SIX9_9ASCO</name>
<organism evidence="1 2">
    <name type="scientific">Suhomyces tanzawaensis NRRL Y-17324</name>
    <dbReference type="NCBI Taxonomy" id="984487"/>
    <lineage>
        <taxon>Eukaryota</taxon>
        <taxon>Fungi</taxon>
        <taxon>Dikarya</taxon>
        <taxon>Ascomycota</taxon>
        <taxon>Saccharomycotina</taxon>
        <taxon>Pichiomycetes</taxon>
        <taxon>Debaryomycetaceae</taxon>
        <taxon>Suhomyces</taxon>
    </lineage>
</organism>
<dbReference type="RefSeq" id="XP_020064588.1">
    <property type="nucleotide sequence ID" value="XM_020207745.1"/>
</dbReference>
<reference evidence="2" key="1">
    <citation type="submission" date="2016-05" db="EMBL/GenBank/DDBJ databases">
        <title>Comparative genomics of biotechnologically important yeasts.</title>
        <authorList>
            <consortium name="DOE Joint Genome Institute"/>
            <person name="Riley R."/>
            <person name="Haridas S."/>
            <person name="Wolfe K.H."/>
            <person name="Lopes M.R."/>
            <person name="Hittinger C.T."/>
            <person name="Goker M."/>
            <person name="Salamov A."/>
            <person name="Wisecaver J."/>
            <person name="Long T.M."/>
            <person name="Aerts A.L."/>
            <person name="Barry K."/>
            <person name="Choi C."/>
            <person name="Clum A."/>
            <person name="Coughlan A.Y."/>
            <person name="Deshpande S."/>
            <person name="Douglass A.P."/>
            <person name="Hanson S.J."/>
            <person name="Klenk H.-P."/>
            <person name="Labutti K."/>
            <person name="Lapidus A."/>
            <person name="Lindquist E."/>
            <person name="Lipzen A."/>
            <person name="Meier-Kolthoff J.P."/>
            <person name="Ohm R.A."/>
            <person name="Otillar R.P."/>
            <person name="Pangilinan J."/>
            <person name="Peng Y."/>
            <person name="Rokas A."/>
            <person name="Rosa C.A."/>
            <person name="Scheuner C."/>
            <person name="Sibirny A.A."/>
            <person name="Slot J.C."/>
            <person name="Stielow J.B."/>
            <person name="Sun H."/>
            <person name="Kurtzman C.P."/>
            <person name="Blackwell M."/>
            <person name="Grigoriev I.V."/>
            <person name="Jeffries T.W."/>
        </authorList>
    </citation>
    <scope>NUCLEOTIDE SEQUENCE [LARGE SCALE GENOMIC DNA]</scope>
    <source>
        <strain evidence="2">NRRL Y-17324</strain>
    </source>
</reference>